<accession>A0A1C7LU58</accession>
<feature type="compositionally biased region" description="Low complexity" evidence="1">
    <location>
        <begin position="87"/>
        <end position="97"/>
    </location>
</feature>
<feature type="region of interest" description="Disordered" evidence="1">
    <location>
        <begin position="60"/>
        <end position="97"/>
    </location>
</feature>
<protein>
    <submittedName>
        <fullName evidence="2">Uncharacterized protein</fullName>
    </submittedName>
</protein>
<comment type="caution">
    <text evidence="2">The sequence shown here is derived from an EMBL/GenBank/DDBJ whole genome shotgun (WGS) entry which is preliminary data.</text>
</comment>
<keyword evidence="3" id="KW-1185">Reference proteome</keyword>
<dbReference type="Gene3D" id="2.40.70.10">
    <property type="entry name" value="Acid Proteases"/>
    <property type="match status" value="1"/>
</dbReference>
<dbReference type="SUPFAM" id="SSF50630">
    <property type="entry name" value="Acid proteases"/>
    <property type="match status" value="1"/>
</dbReference>
<reference evidence="2 3" key="1">
    <citation type="submission" date="2016-03" db="EMBL/GenBank/DDBJ databases">
        <title>Whole genome sequencing of Grifola frondosa 9006-11.</title>
        <authorList>
            <person name="Min B."/>
            <person name="Park H."/>
            <person name="Kim J.-G."/>
            <person name="Cho H."/>
            <person name="Oh Y.-L."/>
            <person name="Kong W.-S."/>
            <person name="Choi I.-G."/>
        </authorList>
    </citation>
    <scope>NUCLEOTIDE SEQUENCE [LARGE SCALE GENOMIC DNA]</scope>
    <source>
        <strain evidence="2 3">9006-11</strain>
    </source>
</reference>
<dbReference type="EMBL" id="LUGG01000023">
    <property type="protein sequence ID" value="OBZ67597.1"/>
    <property type="molecule type" value="Genomic_DNA"/>
</dbReference>
<evidence type="ECO:0000313" key="2">
    <source>
        <dbReference type="EMBL" id="OBZ67597.1"/>
    </source>
</evidence>
<proteinExistence type="predicted"/>
<evidence type="ECO:0000256" key="1">
    <source>
        <dbReference type="SAM" id="MobiDB-lite"/>
    </source>
</evidence>
<evidence type="ECO:0000313" key="3">
    <source>
        <dbReference type="Proteomes" id="UP000092993"/>
    </source>
</evidence>
<sequence>MGFVQLIAHTLKKYNCVATEASQEGYYWSPERYEGNVWTPVLHRHRAVIASPRATTLHIPVGAGRSTSPSSLRASAQSSQHLPGFSPPQSQSSTTPSAPIYPHLYSDLIVSPVFVPPVYFHEMTPPTSHLNRTMIDTYIALGLPFTNGLCTLAMALGPNSDARDYAIKVAPDTGARDTWVFANDFRKLDNDWNETDWSREERAMPIFYTHRRSRHTVNSLRSKNLPEAKLEYLDLAMLKVCIVEETLKFVAGRYDNGRAPISIDRFPLSIALAANEDAMKTHFSGMLGLAPAGSSPLYPSRDKTFLQTLMSRAVILEVEVEVMDEALLDCGSYASVFSNECRDALYARKGASWVRFAFANDIAGQIRRVTCDARTFLYHRGDSSIDHEVVLGTSAPGTVILGLNFFRCVFIGFNDADDQVPRPFVQIAPAYRSEVAQYRYTV</sequence>
<organism evidence="2 3">
    <name type="scientific">Grifola frondosa</name>
    <name type="common">Maitake</name>
    <name type="synonym">Polyporus frondosus</name>
    <dbReference type="NCBI Taxonomy" id="5627"/>
    <lineage>
        <taxon>Eukaryota</taxon>
        <taxon>Fungi</taxon>
        <taxon>Dikarya</taxon>
        <taxon>Basidiomycota</taxon>
        <taxon>Agaricomycotina</taxon>
        <taxon>Agaricomycetes</taxon>
        <taxon>Polyporales</taxon>
        <taxon>Grifolaceae</taxon>
        <taxon>Grifola</taxon>
    </lineage>
</organism>
<gene>
    <name evidence="2" type="ORF">A0H81_12501</name>
</gene>
<dbReference type="AlphaFoldDB" id="A0A1C7LU58"/>
<dbReference type="Proteomes" id="UP000092993">
    <property type="component" value="Unassembled WGS sequence"/>
</dbReference>
<name>A0A1C7LU58_GRIFR</name>
<feature type="compositionally biased region" description="Low complexity" evidence="1">
    <location>
        <begin position="65"/>
        <end position="80"/>
    </location>
</feature>
<dbReference type="InterPro" id="IPR021109">
    <property type="entry name" value="Peptidase_aspartic_dom_sf"/>
</dbReference>